<evidence type="ECO:0000313" key="2">
    <source>
        <dbReference type="Proteomes" id="UP000289260"/>
    </source>
</evidence>
<gene>
    <name evidence="1" type="ORF">EVS81_08780</name>
</gene>
<proteinExistence type="predicted"/>
<dbReference type="RefSeq" id="WP_130110052.1">
    <property type="nucleotide sequence ID" value="NZ_CP035806.1"/>
</dbReference>
<name>A0A4P6KEW0_9MICO</name>
<keyword evidence="2" id="KW-1185">Reference proteome</keyword>
<dbReference type="OrthoDB" id="4989486at2"/>
<dbReference type="Proteomes" id="UP000289260">
    <property type="component" value="Chromosome"/>
</dbReference>
<dbReference type="EMBL" id="CP035806">
    <property type="protein sequence ID" value="QBE48917.1"/>
    <property type="molecule type" value="Genomic_DNA"/>
</dbReference>
<organism evidence="1 2">
    <name type="scientific">Leucobacter triazinivorans</name>
    <dbReference type="NCBI Taxonomy" id="1784719"/>
    <lineage>
        <taxon>Bacteria</taxon>
        <taxon>Bacillati</taxon>
        <taxon>Actinomycetota</taxon>
        <taxon>Actinomycetes</taxon>
        <taxon>Micrococcales</taxon>
        <taxon>Microbacteriaceae</taxon>
        <taxon>Leucobacter</taxon>
    </lineage>
</organism>
<protein>
    <recommendedName>
        <fullName evidence="3">Adhesin domain-containing protein</fullName>
    </recommendedName>
</protein>
<dbReference type="AlphaFoldDB" id="A0A4P6KEW0"/>
<sequence>MTTPASNSKSAATTAIVVATAVVGGLALLAVGVSTTVRAVAPAVVPTVAGVGDIDFAPAPSDVAYELQEWDLEGLESLSIDVAATSFALVPGDGEEAVLTVDDRAFAGEWTMYRDEGELVIEHPDPASAARTGGCLFDCGVAGAASVTLALPRDLLESGVLDADISLASGELRGEGSFDELDLEVNVGSLQVTGAARSLDLAVRVGEARAELEGVDEASIEVLTGEADVMLTGSAPMRVDATARIGALGLRLPEEEYRVDLNGALGEVDNRLAENEESPHLVSVQATAAEIALR</sequence>
<dbReference type="KEGG" id="ltr:EVS81_08780"/>
<evidence type="ECO:0008006" key="3">
    <source>
        <dbReference type="Google" id="ProtNLM"/>
    </source>
</evidence>
<accession>A0A4P6KEW0</accession>
<reference evidence="1 2" key="1">
    <citation type="submission" date="2019-02" db="EMBL/GenBank/DDBJ databases">
        <authorList>
            <person name="Sun L."/>
            <person name="Pan D."/>
            <person name="Wu X."/>
        </authorList>
    </citation>
    <scope>NUCLEOTIDE SEQUENCE [LARGE SCALE GENOMIC DNA]</scope>
    <source>
        <strain evidence="1 2">JW-1</strain>
    </source>
</reference>
<evidence type="ECO:0000313" key="1">
    <source>
        <dbReference type="EMBL" id="QBE48917.1"/>
    </source>
</evidence>